<keyword evidence="2" id="KW-1185">Reference proteome</keyword>
<comment type="caution">
    <text evidence="1">The sequence shown here is derived from an EMBL/GenBank/DDBJ whole genome shotgun (WGS) entry which is preliminary data.</text>
</comment>
<dbReference type="AlphaFoldDB" id="A0A835YJZ0"/>
<dbReference type="EMBL" id="JAFCMP010000536">
    <property type="protein sequence ID" value="KAG5176535.1"/>
    <property type="molecule type" value="Genomic_DNA"/>
</dbReference>
<reference evidence="1" key="1">
    <citation type="submission" date="2021-02" db="EMBL/GenBank/DDBJ databases">
        <title>First Annotated Genome of the Yellow-green Alga Tribonema minus.</title>
        <authorList>
            <person name="Mahan K.M."/>
        </authorList>
    </citation>
    <scope>NUCLEOTIDE SEQUENCE</scope>
    <source>
        <strain evidence="1">UTEX B ZZ1240</strain>
    </source>
</reference>
<name>A0A835YJZ0_9STRA</name>
<evidence type="ECO:0000313" key="2">
    <source>
        <dbReference type="Proteomes" id="UP000664859"/>
    </source>
</evidence>
<protein>
    <submittedName>
        <fullName evidence="1">Uncharacterized protein</fullName>
    </submittedName>
</protein>
<proteinExistence type="predicted"/>
<sequence>MPTPYQHALALMYERKVVLKADIALGATALQLMLFVTRAAAAAVTRLVLRGQLVDLARYSADAVARFNRVSESKLQLVLDIDNTLIDSFAGPEMTK</sequence>
<organism evidence="1 2">
    <name type="scientific">Tribonema minus</name>
    <dbReference type="NCBI Taxonomy" id="303371"/>
    <lineage>
        <taxon>Eukaryota</taxon>
        <taxon>Sar</taxon>
        <taxon>Stramenopiles</taxon>
        <taxon>Ochrophyta</taxon>
        <taxon>PX clade</taxon>
        <taxon>Xanthophyceae</taxon>
        <taxon>Tribonematales</taxon>
        <taxon>Tribonemataceae</taxon>
        <taxon>Tribonema</taxon>
    </lineage>
</organism>
<accession>A0A835YJZ0</accession>
<gene>
    <name evidence="1" type="ORF">JKP88DRAFT_274345</name>
</gene>
<dbReference type="Proteomes" id="UP000664859">
    <property type="component" value="Unassembled WGS sequence"/>
</dbReference>
<evidence type="ECO:0000313" key="1">
    <source>
        <dbReference type="EMBL" id="KAG5176535.1"/>
    </source>
</evidence>